<dbReference type="EMBL" id="CP098023">
    <property type="protein sequence ID" value="WKD48743.1"/>
    <property type="molecule type" value="Genomic_DNA"/>
</dbReference>
<gene>
    <name evidence="1" type="ORF">M8T91_12585</name>
</gene>
<accession>A0ABY9E6U8</accession>
<evidence type="ECO:0000313" key="1">
    <source>
        <dbReference type="EMBL" id="WKD48743.1"/>
    </source>
</evidence>
<dbReference type="RefSeq" id="WP_301414516.1">
    <property type="nucleotide sequence ID" value="NZ_CP098023.1"/>
</dbReference>
<dbReference type="InterPro" id="IPR021936">
    <property type="entry name" value="DUF3549"/>
</dbReference>
<reference evidence="1 2" key="1">
    <citation type="submission" date="2022-05" db="EMBL/GenBank/DDBJ databases">
        <title>Microbulbifer sp. nov., isolated from sponge.</title>
        <authorList>
            <person name="Gao L."/>
        </authorList>
    </citation>
    <scope>NUCLEOTIDE SEQUENCE [LARGE SCALE GENOMIC DNA]</scope>
    <source>
        <strain evidence="1 2">MI-G</strain>
    </source>
</reference>
<organism evidence="1 2">
    <name type="scientific">Microbulbifer spongiae</name>
    <dbReference type="NCBI Taxonomy" id="2944933"/>
    <lineage>
        <taxon>Bacteria</taxon>
        <taxon>Pseudomonadati</taxon>
        <taxon>Pseudomonadota</taxon>
        <taxon>Gammaproteobacteria</taxon>
        <taxon>Cellvibrionales</taxon>
        <taxon>Microbulbiferaceae</taxon>
        <taxon>Microbulbifer</taxon>
    </lineage>
</organism>
<protein>
    <submittedName>
        <fullName evidence="1">DUF3549 family protein</fullName>
    </submittedName>
</protein>
<proteinExistence type="predicted"/>
<dbReference type="Pfam" id="PF12069">
    <property type="entry name" value="DUF3549"/>
    <property type="match status" value="1"/>
</dbReference>
<dbReference type="Proteomes" id="UP001321520">
    <property type="component" value="Chromosome"/>
</dbReference>
<sequence>MKAPGTLTALIEGAGFQLHWFDLGRRLQALSESAAEAFEAGRAPWPHPYLRQAWTGLLMRPVAGGEAAVWFLRFPLDEQGKLQLAARDHLLHAMTLELNCGIQCEAAEQLDQLLKRSGLLYTPSMERRAVFHARTGMLLKRPASAHYGPVLDYIRAPKVCRWDTLALQGIADLAVRWKKEKALLLPQIARIASPVFIHLCVCLENERIDHRLAETIKTRAVSTLHSDTPDCAVITAAVRACSHSPAKALRHALLLQLLQDPSTAQSVQLLATIGSCCVTDLENPALARLWLNALAHTENQETFNRLLSDLLFIPQVRASLLTVLRDPGRNALLAQTFGRFLHGSPQ</sequence>
<evidence type="ECO:0000313" key="2">
    <source>
        <dbReference type="Proteomes" id="UP001321520"/>
    </source>
</evidence>
<keyword evidence="2" id="KW-1185">Reference proteome</keyword>
<name>A0ABY9E6U8_9GAMM</name>